<feature type="coiled-coil region" evidence="1">
    <location>
        <begin position="36"/>
        <end position="90"/>
    </location>
</feature>
<name>A0A1X0RF81_RHIZD</name>
<evidence type="ECO:0000256" key="1">
    <source>
        <dbReference type="SAM" id="Coils"/>
    </source>
</evidence>
<protein>
    <submittedName>
        <fullName evidence="2">Uncharacterized protein</fullName>
    </submittedName>
</protein>
<organism evidence="2">
    <name type="scientific">Rhizopus microsporus var. microsporus</name>
    <dbReference type="NCBI Taxonomy" id="86635"/>
    <lineage>
        <taxon>Eukaryota</taxon>
        <taxon>Fungi</taxon>
        <taxon>Fungi incertae sedis</taxon>
        <taxon>Mucoromycota</taxon>
        <taxon>Mucoromycotina</taxon>
        <taxon>Mucoromycetes</taxon>
        <taxon>Mucorales</taxon>
        <taxon>Mucorineae</taxon>
        <taxon>Rhizopodaceae</taxon>
        <taxon>Rhizopus</taxon>
    </lineage>
</organism>
<keyword evidence="1" id="KW-0175">Coiled coil</keyword>
<dbReference type="OrthoDB" id="2236709at2759"/>
<gene>
    <name evidence="2" type="ORF">BCV72DRAFT_268423</name>
</gene>
<evidence type="ECO:0000313" key="2">
    <source>
        <dbReference type="EMBL" id="ORE10677.1"/>
    </source>
</evidence>
<proteinExistence type="predicted"/>
<dbReference type="VEuPathDB" id="FungiDB:BCV72DRAFT_268423"/>
<sequence length="515" mass="58657">MSDKGNAVNDLQDTTRKMLPKHFKSIYEATRIALDLKTIETKLNNLSQIRERLSRESKAPESLKSMDDAMRDIENEINSKKKELTDCEEIASNQFRDIIQHISNYTDKIKSSVSVALAEFSEKLLQATTDQLTNSAHSIEKLNKEKMDVAEGQKIYASLEEFKKHVKESHNQHVMSIGAQNEKTFRDVVKKMENMLSNFEQTEVINKVSKLVIKQLEAKVYERVKQISEENKRNQTKEIVGSEQITEIVKNEVNARLGPTNLKNIMASLPEIQLMVDFCKKVSPNIGGVDQAELASVKEAAMQLGKEHVQIKQKLEETRSIVDSLRSKSLPGQPSSDTEVASAALLANVQQMEQNVAFMYNHIKMIDTSFKAHKDSADSTITLPRKRARTEDTSELDVHARLEEIENKHQKLLDFILQCKDNVLDEMFPIRLEAAMKKIEQILINHETFIAFIIDPFSTKKKIGERAITNLPEDQYLNPAMIDCIQQLVKKATEEATAPLHQQIKSLEEQLSKKQ</sequence>
<reference evidence="2" key="1">
    <citation type="journal article" date="2016" name="Proc. Natl. Acad. Sci. U.S.A.">
        <title>Lipid metabolic changes in an early divergent fungus govern the establishment of a mutualistic symbiosis with endobacteria.</title>
        <authorList>
            <person name="Lastovetsky O.A."/>
            <person name="Gaspar M.L."/>
            <person name="Mondo S.J."/>
            <person name="LaButti K.M."/>
            <person name="Sandor L."/>
            <person name="Grigoriev I.V."/>
            <person name="Henry S.A."/>
            <person name="Pawlowska T.E."/>
        </authorList>
    </citation>
    <scope>NUCLEOTIDE SEQUENCE [LARGE SCALE GENOMIC DNA]</scope>
    <source>
        <strain evidence="2">ATCC 52814</strain>
    </source>
</reference>
<dbReference type="AlphaFoldDB" id="A0A1X0RF81"/>
<accession>A0A1X0RF81</accession>
<dbReference type="Proteomes" id="UP000242414">
    <property type="component" value="Unassembled WGS sequence"/>
</dbReference>
<dbReference type="EMBL" id="KV921863">
    <property type="protein sequence ID" value="ORE10677.1"/>
    <property type="molecule type" value="Genomic_DNA"/>
</dbReference>